<dbReference type="CDD" id="cd01086">
    <property type="entry name" value="MetAP1"/>
    <property type="match status" value="1"/>
</dbReference>
<evidence type="ECO:0000256" key="1">
    <source>
        <dbReference type="ARBA" id="ARBA00002521"/>
    </source>
</evidence>
<dbReference type="PANTHER" id="PTHR43330:SF27">
    <property type="entry name" value="METHIONINE AMINOPEPTIDASE"/>
    <property type="match status" value="1"/>
</dbReference>
<dbReference type="GO" id="GO:0046872">
    <property type="term" value="F:metal ion binding"/>
    <property type="evidence" value="ECO:0007669"/>
    <property type="project" value="UniProtKB-UniRule"/>
</dbReference>
<dbReference type="Proteomes" id="UP000197003">
    <property type="component" value="Chromosome"/>
</dbReference>
<dbReference type="GO" id="GO:0005829">
    <property type="term" value="C:cytosol"/>
    <property type="evidence" value="ECO:0007669"/>
    <property type="project" value="TreeGrafter"/>
</dbReference>
<feature type="binding site" evidence="6">
    <location>
        <position position="238"/>
    </location>
    <ligand>
        <name>a divalent metal cation</name>
        <dbReference type="ChEBI" id="CHEBI:60240"/>
        <label>1</label>
    </ligand>
</feature>
<accession>A0A1Z3N9W1</accession>
<dbReference type="OrthoDB" id="5290075at2"/>
<comment type="similarity">
    <text evidence="6">Belongs to the peptidase M24A family. Methionine aminopeptidase type 1 subfamily.</text>
</comment>
<feature type="domain" description="Peptidase M24" evidence="8">
    <location>
        <begin position="13"/>
        <end position="245"/>
    </location>
</feature>
<dbReference type="SUPFAM" id="SSF55920">
    <property type="entry name" value="Creatinase/aminopeptidase"/>
    <property type="match status" value="1"/>
</dbReference>
<evidence type="ECO:0000259" key="8">
    <source>
        <dbReference type="Pfam" id="PF00557"/>
    </source>
</evidence>
<evidence type="ECO:0000256" key="6">
    <source>
        <dbReference type="HAMAP-Rule" id="MF_01974"/>
    </source>
</evidence>
<feature type="binding site" evidence="6">
    <location>
        <position position="78"/>
    </location>
    <ligand>
        <name>substrate</name>
    </ligand>
</feature>
<gene>
    <name evidence="6" type="primary">map</name>
    <name evidence="9" type="ORF">B9G79_12130</name>
</gene>
<name>A0A1Z3N9W1_BDEBC</name>
<evidence type="ECO:0000256" key="4">
    <source>
        <dbReference type="ARBA" id="ARBA00022723"/>
    </source>
</evidence>
<sequence>MGIKPLSLEEIKKMTVACRIAADTLTYLDKYIKIGMTTNEIDQLCFDFMATKGAKSACLGYHGYPKYTCTSINEVVCHGVPDDKTILKDGDIINVDVTAWIDGFFGDTSKMYMIGNVSDEAKDLVETARMARDIGIEAIRPNGYTGDIGFETNKLVTRKGYVAVKEIGGHGVGRKFHEEPFVPSYGKKGKGERLVPFHCITVEPMVNQGTDEIIEFDIPGSSIKYYHTADSLLSAQFEHTVLVTDTGYEILTLP</sequence>
<keyword evidence="4 6" id="KW-0479">Metal-binding</keyword>
<dbReference type="RefSeq" id="WP_088565739.1">
    <property type="nucleotide sequence ID" value="NZ_CP020946.1"/>
</dbReference>
<dbReference type="EC" id="3.4.11.18" evidence="6 7"/>
<feature type="binding site" evidence="6">
    <location>
        <position position="238"/>
    </location>
    <ligand>
        <name>a divalent metal cation</name>
        <dbReference type="ChEBI" id="CHEBI:60240"/>
        <label>2</label>
        <note>catalytic</note>
    </ligand>
</feature>
<feature type="binding site" evidence="6">
    <location>
        <position position="96"/>
    </location>
    <ligand>
        <name>a divalent metal cation</name>
        <dbReference type="ChEBI" id="CHEBI:60240"/>
        <label>1</label>
    </ligand>
</feature>
<dbReference type="PANTHER" id="PTHR43330">
    <property type="entry name" value="METHIONINE AMINOPEPTIDASE"/>
    <property type="match status" value="1"/>
</dbReference>
<dbReference type="GO" id="GO:0004239">
    <property type="term" value="F:initiator methionyl aminopeptidase activity"/>
    <property type="evidence" value="ECO:0007669"/>
    <property type="project" value="UniProtKB-UniRule"/>
</dbReference>
<dbReference type="HAMAP" id="MF_01974">
    <property type="entry name" value="MetAP_1"/>
    <property type="match status" value="1"/>
</dbReference>
<dbReference type="InterPro" id="IPR036005">
    <property type="entry name" value="Creatinase/aminopeptidase-like"/>
</dbReference>
<proteinExistence type="inferred from homology"/>
<evidence type="ECO:0000313" key="10">
    <source>
        <dbReference type="Proteomes" id="UP000197003"/>
    </source>
</evidence>
<dbReference type="Pfam" id="PF00557">
    <property type="entry name" value="Peptidase_M24"/>
    <property type="match status" value="1"/>
</dbReference>
<dbReference type="InterPro" id="IPR001714">
    <property type="entry name" value="Pept_M24_MAP"/>
</dbReference>
<reference evidence="9 10" key="1">
    <citation type="submission" date="2017-04" db="EMBL/GenBank/DDBJ databases">
        <title>Whole genome sequence of Bdellovibrio bacteriovorus strain SSB218315.</title>
        <authorList>
            <person name="Oyedara O."/>
            <person name="Rodriguez-Perez M.A."/>
        </authorList>
    </citation>
    <scope>NUCLEOTIDE SEQUENCE [LARGE SCALE GENOMIC DNA]</scope>
    <source>
        <strain evidence="9 10">SSB218315</strain>
    </source>
</reference>
<dbReference type="Gene3D" id="3.90.230.10">
    <property type="entry name" value="Creatinase/methionine aminopeptidase superfamily"/>
    <property type="match status" value="1"/>
</dbReference>
<evidence type="ECO:0000256" key="2">
    <source>
        <dbReference type="ARBA" id="ARBA00022438"/>
    </source>
</evidence>
<organism evidence="9 10">
    <name type="scientific">Bdellovibrio bacteriovorus</name>
    <dbReference type="NCBI Taxonomy" id="959"/>
    <lineage>
        <taxon>Bacteria</taxon>
        <taxon>Pseudomonadati</taxon>
        <taxon>Bdellovibrionota</taxon>
        <taxon>Bdellovibrionia</taxon>
        <taxon>Bdellovibrionales</taxon>
        <taxon>Pseudobdellovibrionaceae</taxon>
        <taxon>Bdellovibrio</taxon>
    </lineage>
</organism>
<comment type="subunit">
    <text evidence="6">Monomer.</text>
</comment>
<dbReference type="PRINTS" id="PR00599">
    <property type="entry name" value="MAPEPTIDASE"/>
</dbReference>
<feature type="binding site" evidence="6">
    <location>
        <position position="170"/>
    </location>
    <ligand>
        <name>a divalent metal cation</name>
        <dbReference type="ChEBI" id="CHEBI:60240"/>
        <label>2</label>
        <note>catalytic</note>
    </ligand>
</feature>
<comment type="function">
    <text evidence="1 6">Removes the N-terminal methionine from nascent proteins. The N-terminal methionine is often cleaved when the second residue in the primary sequence is small and uncharged (Met-Ala-, Cys, Gly, Pro, Ser, Thr, or Val). Requires deformylation of the N(alpha)-formylated initiator methionine before it can be hydrolyzed.</text>
</comment>
<protein>
    <recommendedName>
        <fullName evidence="6 7">Methionine aminopeptidase</fullName>
        <shortName evidence="6">MAP</shortName>
        <shortName evidence="6">MetAP</shortName>
        <ecNumber evidence="6 7">3.4.11.18</ecNumber>
    </recommendedName>
    <alternativeName>
        <fullName evidence="6">Peptidase M</fullName>
    </alternativeName>
</protein>
<comment type="catalytic activity">
    <reaction evidence="6 7">
        <text>Release of N-terminal amino acids, preferentially methionine, from peptides and arylamides.</text>
        <dbReference type="EC" id="3.4.11.18"/>
    </reaction>
</comment>
<dbReference type="GO" id="GO:0006508">
    <property type="term" value="P:proteolysis"/>
    <property type="evidence" value="ECO:0007669"/>
    <property type="project" value="UniProtKB-KW"/>
</dbReference>
<evidence type="ECO:0000256" key="7">
    <source>
        <dbReference type="RuleBase" id="RU003653"/>
    </source>
</evidence>
<evidence type="ECO:0000256" key="3">
    <source>
        <dbReference type="ARBA" id="ARBA00022670"/>
    </source>
</evidence>
<dbReference type="NCBIfam" id="TIGR00500">
    <property type="entry name" value="met_pdase_I"/>
    <property type="match status" value="1"/>
</dbReference>
<evidence type="ECO:0000313" key="9">
    <source>
        <dbReference type="EMBL" id="ASD64260.1"/>
    </source>
</evidence>
<dbReference type="EMBL" id="CP020946">
    <property type="protein sequence ID" value="ASD64260.1"/>
    <property type="molecule type" value="Genomic_DNA"/>
</dbReference>
<feature type="binding site" evidence="6">
    <location>
        <position position="107"/>
    </location>
    <ligand>
        <name>a divalent metal cation</name>
        <dbReference type="ChEBI" id="CHEBI:60240"/>
        <label>2</label>
        <note>catalytic</note>
    </ligand>
</feature>
<feature type="binding site" evidence="6">
    <location>
        <position position="203"/>
    </location>
    <ligand>
        <name>a divalent metal cation</name>
        <dbReference type="ChEBI" id="CHEBI:60240"/>
        <label>2</label>
        <note>catalytic</note>
    </ligand>
</feature>
<keyword evidence="5 6" id="KW-0378">Hydrolase</keyword>
<comment type="cofactor">
    <cofactor evidence="6">
        <name>Co(2+)</name>
        <dbReference type="ChEBI" id="CHEBI:48828"/>
    </cofactor>
    <cofactor evidence="6">
        <name>Zn(2+)</name>
        <dbReference type="ChEBI" id="CHEBI:29105"/>
    </cofactor>
    <cofactor evidence="6">
        <name>Mn(2+)</name>
        <dbReference type="ChEBI" id="CHEBI:29035"/>
    </cofactor>
    <cofactor evidence="6">
        <name>Fe(2+)</name>
        <dbReference type="ChEBI" id="CHEBI:29033"/>
    </cofactor>
    <text evidence="6">Binds 2 divalent metal cations per subunit. Has a high-affinity and a low affinity metal-binding site. The true nature of the physiological cofactor is under debate. The enzyme is active with cobalt, zinc, manganese or divalent iron ions. Most likely, methionine aminopeptidases function as mononuclear Fe(2+)-metalloproteases under physiological conditions, and the catalytically relevant metal-binding site has been assigned to the histidine-containing high-affinity site.</text>
</comment>
<feature type="binding site" evidence="6">
    <location>
        <position position="107"/>
    </location>
    <ligand>
        <name>a divalent metal cation</name>
        <dbReference type="ChEBI" id="CHEBI:60240"/>
        <label>1</label>
    </ligand>
</feature>
<dbReference type="InterPro" id="IPR002467">
    <property type="entry name" value="Pept_M24A_MAP1"/>
</dbReference>
<feature type="binding site" evidence="6">
    <location>
        <position position="177"/>
    </location>
    <ligand>
        <name>substrate</name>
    </ligand>
</feature>
<dbReference type="GO" id="GO:0070006">
    <property type="term" value="F:metalloaminopeptidase activity"/>
    <property type="evidence" value="ECO:0007669"/>
    <property type="project" value="UniProtKB-UniRule"/>
</dbReference>
<keyword evidence="2 6" id="KW-0031">Aminopeptidase</keyword>
<dbReference type="InterPro" id="IPR000994">
    <property type="entry name" value="Pept_M24"/>
</dbReference>
<keyword evidence="3 6" id="KW-0645">Protease</keyword>
<dbReference type="AlphaFoldDB" id="A0A1Z3N9W1"/>
<evidence type="ECO:0000256" key="5">
    <source>
        <dbReference type="ARBA" id="ARBA00022801"/>
    </source>
</evidence>